<evidence type="ECO:0000256" key="1">
    <source>
        <dbReference type="SAM" id="Phobius"/>
    </source>
</evidence>
<dbReference type="Proteomes" id="UP000244906">
    <property type="component" value="Unassembled WGS sequence"/>
</dbReference>
<keyword evidence="3" id="KW-1185">Reference proteome</keyword>
<comment type="caution">
    <text evidence="2">The sequence shown here is derived from an EMBL/GenBank/DDBJ whole genome shotgun (WGS) entry which is preliminary data.</text>
</comment>
<dbReference type="EMBL" id="QDDL01000014">
    <property type="protein sequence ID" value="PVZ63942.1"/>
    <property type="molecule type" value="Genomic_DNA"/>
</dbReference>
<proteinExistence type="predicted"/>
<evidence type="ECO:0000313" key="2">
    <source>
        <dbReference type="EMBL" id="PVZ63942.1"/>
    </source>
</evidence>
<feature type="transmembrane region" description="Helical" evidence="1">
    <location>
        <begin position="6"/>
        <end position="25"/>
    </location>
</feature>
<accession>A0A2V1GP53</accession>
<gene>
    <name evidence="2" type="ORF">DC094_20695</name>
</gene>
<dbReference type="AlphaFoldDB" id="A0A2V1GP53"/>
<evidence type="ECO:0000313" key="3">
    <source>
        <dbReference type="Proteomes" id="UP000244906"/>
    </source>
</evidence>
<sequence length="62" mass="7299">MHVFRFFVTALLLNNYAIILIISAFRLDRSYHAQAAHFFFTARADTTGFDFLWCFFGDDVEK</sequence>
<organism evidence="2 3">
    <name type="scientific">Pelagibaculum spongiae</name>
    <dbReference type="NCBI Taxonomy" id="2080658"/>
    <lineage>
        <taxon>Bacteria</taxon>
        <taxon>Pseudomonadati</taxon>
        <taxon>Pseudomonadota</taxon>
        <taxon>Gammaproteobacteria</taxon>
        <taxon>Oceanospirillales</taxon>
        <taxon>Pelagibaculum</taxon>
    </lineage>
</organism>
<name>A0A2V1GP53_9GAMM</name>
<keyword evidence="1" id="KW-1133">Transmembrane helix</keyword>
<protein>
    <submittedName>
        <fullName evidence="2">Uncharacterized protein</fullName>
    </submittedName>
</protein>
<keyword evidence="1" id="KW-0812">Transmembrane</keyword>
<keyword evidence="1" id="KW-0472">Membrane</keyword>
<reference evidence="2 3" key="1">
    <citation type="submission" date="2018-04" db="EMBL/GenBank/DDBJ databases">
        <title>Thalassorhabdus spongiae gen. nov., sp. nov., isolated from a marine sponge in South-West Iceland.</title>
        <authorList>
            <person name="Knobloch S."/>
            <person name="Daussin A."/>
            <person name="Johannsson R."/>
            <person name="Marteinsson V.T."/>
        </authorList>
    </citation>
    <scope>NUCLEOTIDE SEQUENCE [LARGE SCALE GENOMIC DNA]</scope>
    <source>
        <strain evidence="2 3">Hp12</strain>
    </source>
</reference>